<evidence type="ECO:0000313" key="1">
    <source>
        <dbReference type="EMBL" id="KIO20231.1"/>
    </source>
</evidence>
<accession>A0A0C3Q7W8</accession>
<sequence length="363" mass="39249">MPNDIDDGFNKRGVLHVARKSKQGSRRLRTLSARADDIMLERNSNASGQSTVSFGEKGNDRNTANFLDAAEFTAIITIGYDWLYDVWTSHRTAPYRHRQSVRPSGLQPVFAPTDSITFTSRLTSSCSTTTCSSALPNHKNPNTPSFDVIDSTPANHGACSSTTWPYPQRTGTALRSTLTSTILSTAGLPCVRAAPTSTVVTLPRKPAGTPVTEVSTVATLSSTTPELDGRENLGRTTRSVKVTSVLELQIAHGGRTIADALKARTPLLWTNRMSPPHQPASSHPSIVTASRASSSTFPPTRRLSLSRIQLLTTAERTTPSSSHLFVSLSYVDKLSDLKYDELQAIAKKHGLRANGGKSIWCSS</sequence>
<dbReference type="STRING" id="1051891.A0A0C3Q7W8"/>
<protein>
    <submittedName>
        <fullName evidence="1">Uncharacterized protein</fullName>
    </submittedName>
</protein>
<dbReference type="HOGENOM" id="CLU_763318_0_0_1"/>
<keyword evidence="2" id="KW-1185">Reference proteome</keyword>
<reference evidence="1 2" key="1">
    <citation type="submission" date="2014-04" db="EMBL/GenBank/DDBJ databases">
        <authorList>
            <consortium name="DOE Joint Genome Institute"/>
            <person name="Kuo A."/>
            <person name="Girlanda M."/>
            <person name="Perotto S."/>
            <person name="Kohler A."/>
            <person name="Nagy L.G."/>
            <person name="Floudas D."/>
            <person name="Copeland A."/>
            <person name="Barry K.W."/>
            <person name="Cichocki N."/>
            <person name="Veneault-Fourrey C."/>
            <person name="LaButti K."/>
            <person name="Lindquist E.A."/>
            <person name="Lipzen A."/>
            <person name="Lundell T."/>
            <person name="Morin E."/>
            <person name="Murat C."/>
            <person name="Sun H."/>
            <person name="Tunlid A."/>
            <person name="Henrissat B."/>
            <person name="Grigoriev I.V."/>
            <person name="Hibbett D.S."/>
            <person name="Martin F."/>
            <person name="Nordberg H.P."/>
            <person name="Cantor M.N."/>
            <person name="Hua S.X."/>
        </authorList>
    </citation>
    <scope>NUCLEOTIDE SEQUENCE [LARGE SCALE GENOMIC DNA]</scope>
    <source>
        <strain evidence="1 2">MUT 4182</strain>
    </source>
</reference>
<gene>
    <name evidence="1" type="ORF">M407DRAFT_30083</name>
</gene>
<reference evidence="2" key="2">
    <citation type="submission" date="2015-01" db="EMBL/GenBank/DDBJ databases">
        <title>Evolutionary Origins and Diversification of the Mycorrhizal Mutualists.</title>
        <authorList>
            <consortium name="DOE Joint Genome Institute"/>
            <consortium name="Mycorrhizal Genomics Consortium"/>
            <person name="Kohler A."/>
            <person name="Kuo A."/>
            <person name="Nagy L.G."/>
            <person name="Floudas D."/>
            <person name="Copeland A."/>
            <person name="Barry K.W."/>
            <person name="Cichocki N."/>
            <person name="Veneault-Fourrey C."/>
            <person name="LaButti K."/>
            <person name="Lindquist E.A."/>
            <person name="Lipzen A."/>
            <person name="Lundell T."/>
            <person name="Morin E."/>
            <person name="Murat C."/>
            <person name="Riley R."/>
            <person name="Ohm R."/>
            <person name="Sun H."/>
            <person name="Tunlid A."/>
            <person name="Henrissat B."/>
            <person name="Grigoriev I.V."/>
            <person name="Hibbett D.S."/>
            <person name="Martin F."/>
        </authorList>
    </citation>
    <scope>NUCLEOTIDE SEQUENCE [LARGE SCALE GENOMIC DNA]</scope>
    <source>
        <strain evidence="2">MUT 4182</strain>
    </source>
</reference>
<dbReference type="Proteomes" id="UP000054248">
    <property type="component" value="Unassembled WGS sequence"/>
</dbReference>
<proteinExistence type="predicted"/>
<dbReference type="PANTHER" id="PTHR38045:SF1">
    <property type="entry name" value="HEPARINASE II_III-LIKE PROTEIN"/>
    <property type="match status" value="1"/>
</dbReference>
<name>A0A0C3Q7W8_9AGAM</name>
<evidence type="ECO:0000313" key="2">
    <source>
        <dbReference type="Proteomes" id="UP000054248"/>
    </source>
</evidence>
<dbReference type="EMBL" id="KN823181">
    <property type="protein sequence ID" value="KIO20231.1"/>
    <property type="molecule type" value="Genomic_DNA"/>
</dbReference>
<dbReference type="PANTHER" id="PTHR38045">
    <property type="entry name" value="CHROMOSOME 1, WHOLE GENOME SHOTGUN SEQUENCE"/>
    <property type="match status" value="1"/>
</dbReference>
<organism evidence="1 2">
    <name type="scientific">Tulasnella calospora MUT 4182</name>
    <dbReference type="NCBI Taxonomy" id="1051891"/>
    <lineage>
        <taxon>Eukaryota</taxon>
        <taxon>Fungi</taxon>
        <taxon>Dikarya</taxon>
        <taxon>Basidiomycota</taxon>
        <taxon>Agaricomycotina</taxon>
        <taxon>Agaricomycetes</taxon>
        <taxon>Cantharellales</taxon>
        <taxon>Tulasnellaceae</taxon>
        <taxon>Tulasnella</taxon>
    </lineage>
</organism>
<dbReference type="AlphaFoldDB" id="A0A0C3Q7W8"/>